<dbReference type="GO" id="GO:0006511">
    <property type="term" value="P:ubiquitin-dependent protein catabolic process"/>
    <property type="evidence" value="ECO:0007669"/>
    <property type="project" value="InterPro"/>
</dbReference>
<evidence type="ECO:0000259" key="8">
    <source>
        <dbReference type="PROSITE" id="PS00388"/>
    </source>
</evidence>
<evidence type="ECO:0000256" key="6">
    <source>
        <dbReference type="PROSITE-ProRule" id="PRU00808"/>
    </source>
</evidence>
<dbReference type="Pfam" id="PF10584">
    <property type="entry name" value="Proteasome_A_N"/>
    <property type="match status" value="1"/>
</dbReference>
<dbReference type="PROSITE" id="PS51475">
    <property type="entry name" value="PROTEASOME_ALPHA_2"/>
    <property type="match status" value="1"/>
</dbReference>
<sequence length="253" mass="27903">MASIGTGYDLSATTYSPIGKVFQIDYAQKAVENSGTAIAIRCSDGVVFAVEKIIQSKMLEPGSNKRIQTIDRHIGMVSSGLVPDSRQIANRARKEAASYKDFYDAAIPLRVLNERVSAFVQMYTLYSYLRPFGCTSIIGGIDDSGPQLFMIEPSGISWGYFGCAAGKASQSAKTEIEKLDFSKLTAENAVIEAAKIIYSVHDDLKDRLFDLELSWICPQSKNQHQFVPKELFDKAEAIAKEAQKEEEESEGDD</sequence>
<dbReference type="EMBL" id="GIBP01006619">
    <property type="protein sequence ID" value="NDV35588.1"/>
    <property type="molecule type" value="Transcribed_RNA"/>
</dbReference>
<dbReference type="InterPro" id="IPR029055">
    <property type="entry name" value="Ntn_hydrolases_N"/>
</dbReference>
<keyword evidence="2 7" id="KW-0963">Cytoplasm</keyword>
<organism evidence="9">
    <name type="scientific">Arcella intermedia</name>
    <dbReference type="NCBI Taxonomy" id="1963864"/>
    <lineage>
        <taxon>Eukaryota</taxon>
        <taxon>Amoebozoa</taxon>
        <taxon>Tubulinea</taxon>
        <taxon>Elardia</taxon>
        <taxon>Arcellinida</taxon>
        <taxon>Sphaerothecina</taxon>
        <taxon>Arcellidae</taxon>
        <taxon>Arcella</taxon>
    </lineage>
</organism>
<evidence type="ECO:0000313" key="9">
    <source>
        <dbReference type="EMBL" id="NDV35588.1"/>
    </source>
</evidence>
<dbReference type="Gene3D" id="3.60.20.10">
    <property type="entry name" value="Glutamine Phosphoribosylpyrophosphate, subunit 1, domain 1"/>
    <property type="match status" value="1"/>
</dbReference>
<dbReference type="AlphaFoldDB" id="A0A6B2LFT9"/>
<keyword evidence="3 6" id="KW-0647">Proteasome</keyword>
<dbReference type="InterPro" id="IPR050115">
    <property type="entry name" value="Proteasome_alpha"/>
</dbReference>
<dbReference type="InterPro" id="IPR001353">
    <property type="entry name" value="Proteasome_sua/b"/>
</dbReference>
<dbReference type="CDD" id="cd03751">
    <property type="entry name" value="proteasome_alpha_type_3"/>
    <property type="match status" value="1"/>
</dbReference>
<dbReference type="GO" id="GO:0019773">
    <property type="term" value="C:proteasome core complex, alpha-subunit complex"/>
    <property type="evidence" value="ECO:0007669"/>
    <property type="project" value="UniProtKB-UniRule"/>
</dbReference>
<accession>A0A6B2LFT9</accession>
<evidence type="ECO:0000256" key="7">
    <source>
        <dbReference type="RuleBase" id="RU000551"/>
    </source>
</evidence>
<dbReference type="InterPro" id="IPR023332">
    <property type="entry name" value="Proteasome_alpha-type"/>
</dbReference>
<feature type="domain" description="Proteasome alpha-type subunits" evidence="8">
    <location>
        <begin position="8"/>
        <end position="30"/>
    </location>
</feature>
<dbReference type="GO" id="GO:0005737">
    <property type="term" value="C:cytoplasm"/>
    <property type="evidence" value="ECO:0007669"/>
    <property type="project" value="UniProtKB-SubCell"/>
</dbReference>
<dbReference type="SUPFAM" id="SSF56235">
    <property type="entry name" value="N-terminal nucleophile aminohydrolases (Ntn hydrolases)"/>
    <property type="match status" value="1"/>
</dbReference>
<comment type="subcellular location">
    <subcellularLocation>
        <location evidence="7">Cytoplasm</location>
    </subcellularLocation>
    <subcellularLocation>
        <location evidence="7">Nucleus</location>
    </subcellularLocation>
</comment>
<comment type="similarity">
    <text evidence="6 7">Belongs to the peptidase T1A family.</text>
</comment>
<evidence type="ECO:0000256" key="5">
    <source>
        <dbReference type="ARBA" id="ARBA00026071"/>
    </source>
</evidence>
<dbReference type="PANTHER" id="PTHR11599">
    <property type="entry name" value="PROTEASOME SUBUNIT ALPHA/BETA"/>
    <property type="match status" value="1"/>
</dbReference>
<dbReference type="PROSITE" id="PS00388">
    <property type="entry name" value="PROTEASOME_ALPHA_1"/>
    <property type="match status" value="1"/>
</dbReference>
<proteinExistence type="inferred from homology"/>
<dbReference type="SMART" id="SM00948">
    <property type="entry name" value="Proteasome_A_N"/>
    <property type="match status" value="1"/>
</dbReference>
<dbReference type="InterPro" id="IPR000426">
    <property type="entry name" value="Proteasome_asu_N"/>
</dbReference>
<protein>
    <recommendedName>
        <fullName evidence="7">Proteasome subunit alpha type</fullName>
    </recommendedName>
</protein>
<dbReference type="FunFam" id="3.60.20.10:FF:000007">
    <property type="entry name" value="Proteasome subunit alpha type"/>
    <property type="match status" value="1"/>
</dbReference>
<dbReference type="GO" id="GO:0005634">
    <property type="term" value="C:nucleus"/>
    <property type="evidence" value="ECO:0007669"/>
    <property type="project" value="UniProtKB-SubCell"/>
</dbReference>
<evidence type="ECO:0000256" key="4">
    <source>
        <dbReference type="ARBA" id="ARBA00023242"/>
    </source>
</evidence>
<evidence type="ECO:0000256" key="3">
    <source>
        <dbReference type="ARBA" id="ARBA00022942"/>
    </source>
</evidence>
<evidence type="ECO:0000256" key="1">
    <source>
        <dbReference type="ARBA" id="ARBA00002000"/>
    </source>
</evidence>
<comment type="function">
    <text evidence="1">The proteasome is a multicatalytic proteinase complex which is characterized by its ability to cleave peptides with Arg, Phe, Tyr, Leu, and Glu adjacent to the leaving group at neutral or slightly basic pH. The proteasome has an ATP-dependent proteolytic activity.</text>
</comment>
<comment type="subunit">
    <text evidence="5">The 26S proteasome consists of a 20S proteasome core and two 19S regulatory subunits. The 20S proteasome core is composed of 28 subunits that are arranged in four stacked rings, resulting in a barrel-shaped structure. The two end rings are each formed by seven alpha subunits, and the two central rings are each formed by seven beta subunits. The catalytic chamber with the active sites is on the inside of the barrel.</text>
</comment>
<reference evidence="9" key="1">
    <citation type="journal article" date="2020" name="J. Eukaryot. Microbiol.">
        <title>De novo Sequencing, Assembly and Annotation of the Transcriptome for the Free-Living Testate Amoeba Arcella intermedia.</title>
        <authorList>
            <person name="Ribeiro G.M."/>
            <person name="Porfirio-Sousa A.L."/>
            <person name="Maurer-Alcala X.X."/>
            <person name="Katz L.A."/>
            <person name="Lahr D.J.G."/>
        </authorList>
    </citation>
    <scope>NUCLEOTIDE SEQUENCE</scope>
</reference>
<dbReference type="Pfam" id="PF00227">
    <property type="entry name" value="Proteasome"/>
    <property type="match status" value="1"/>
</dbReference>
<keyword evidence="4 7" id="KW-0539">Nucleus</keyword>
<name>A0A6B2LFT9_9EUKA</name>
<dbReference type="GO" id="GO:0010498">
    <property type="term" value="P:proteasomal protein catabolic process"/>
    <property type="evidence" value="ECO:0007669"/>
    <property type="project" value="UniProtKB-ARBA"/>
</dbReference>
<evidence type="ECO:0000256" key="2">
    <source>
        <dbReference type="ARBA" id="ARBA00022490"/>
    </source>
</evidence>